<evidence type="ECO:0000313" key="3">
    <source>
        <dbReference type="Proteomes" id="UP000254051"/>
    </source>
</evidence>
<feature type="transmembrane region" description="Helical" evidence="1">
    <location>
        <begin position="91"/>
        <end position="117"/>
    </location>
</feature>
<accession>A0A316A076</accession>
<keyword evidence="3" id="KW-1185">Reference proteome</keyword>
<feature type="transmembrane region" description="Helical" evidence="1">
    <location>
        <begin position="123"/>
        <end position="142"/>
    </location>
</feature>
<evidence type="ECO:0000313" key="2">
    <source>
        <dbReference type="EMBL" id="SUQ14235.1"/>
    </source>
</evidence>
<name>A0A316A076_9FIRM</name>
<reference evidence="3" key="1">
    <citation type="submission" date="2017-07" db="EMBL/GenBank/DDBJ databases">
        <authorList>
            <person name="Varghese N."/>
            <person name="Submissions S."/>
        </authorList>
    </citation>
    <scope>NUCLEOTIDE SEQUENCE [LARGE SCALE GENOMIC DNA]</scope>
    <source>
        <strain evidence="3">NLAE-zl-C134</strain>
    </source>
</reference>
<organism evidence="2 3">
    <name type="scientific">Faecalicatena contorta</name>
    <dbReference type="NCBI Taxonomy" id="39482"/>
    <lineage>
        <taxon>Bacteria</taxon>
        <taxon>Bacillati</taxon>
        <taxon>Bacillota</taxon>
        <taxon>Clostridia</taxon>
        <taxon>Lachnospirales</taxon>
        <taxon>Lachnospiraceae</taxon>
        <taxon>Faecalicatena</taxon>
    </lineage>
</organism>
<keyword evidence="1" id="KW-1133">Transmembrane helix</keyword>
<dbReference type="AlphaFoldDB" id="A0A316A076"/>
<keyword evidence="1" id="KW-0812">Transmembrane</keyword>
<gene>
    <name evidence="2" type="ORF">SAMN05216529_105210</name>
</gene>
<dbReference type="RefSeq" id="WP_109710937.1">
    <property type="nucleotide sequence ID" value="NZ_QGDS01000005.1"/>
</dbReference>
<sequence length="177" mass="19762">MNETVIGDNAFIGYEYKDVTIKNDMVSVYADGYTNFGWTLEGTSHPIQKVGSVTLKLKRDRKIRNKAELTRLQRQFDACVNDIIALDHSKVIAAAATAYVIGIFGTAFMAGSVFAYLADMLPLMVILAIPGFVGWIIPYFCYVHISKKKTDKVTPLIDGKYDEIYDVCEKANNMLSI</sequence>
<evidence type="ECO:0000256" key="1">
    <source>
        <dbReference type="SAM" id="Phobius"/>
    </source>
</evidence>
<dbReference type="EMBL" id="UHJJ01000005">
    <property type="protein sequence ID" value="SUQ14235.1"/>
    <property type="molecule type" value="Genomic_DNA"/>
</dbReference>
<protein>
    <submittedName>
        <fullName evidence="2">Uncharacterized protein</fullName>
    </submittedName>
</protein>
<keyword evidence="1" id="KW-0472">Membrane</keyword>
<dbReference type="Proteomes" id="UP000254051">
    <property type="component" value="Unassembled WGS sequence"/>
</dbReference>
<dbReference type="OrthoDB" id="2599257at2"/>
<proteinExistence type="predicted"/>